<dbReference type="GO" id="GO:0004519">
    <property type="term" value="F:endonuclease activity"/>
    <property type="evidence" value="ECO:0007669"/>
    <property type="project" value="InterPro"/>
</dbReference>
<dbReference type="GO" id="GO:0006281">
    <property type="term" value="P:DNA repair"/>
    <property type="evidence" value="ECO:0007669"/>
    <property type="project" value="InterPro"/>
</dbReference>
<dbReference type="Gene3D" id="3.30.2170.10">
    <property type="entry name" value="archaeoglobus fulgidus dsm 4304 superfamily"/>
    <property type="match status" value="1"/>
</dbReference>
<protein>
    <recommendedName>
        <fullName evidence="3">Endonuclease V</fullName>
    </recommendedName>
</protein>
<accession>A0A6F8XQG1</accession>
<dbReference type="RefSeq" id="WP_173036058.1">
    <property type="nucleotide sequence ID" value="NZ_AP022870.1"/>
</dbReference>
<keyword evidence="2" id="KW-1185">Reference proteome</keyword>
<evidence type="ECO:0000313" key="2">
    <source>
        <dbReference type="Proteomes" id="UP000502508"/>
    </source>
</evidence>
<evidence type="ECO:0000313" key="1">
    <source>
        <dbReference type="EMBL" id="BCB75981.1"/>
    </source>
</evidence>
<gene>
    <name evidence="1" type="ORF">Pflav_023910</name>
</gene>
<dbReference type="AlphaFoldDB" id="A0A6F8XQG1"/>
<sequence>MTGRYAAVDVHYPVSGGAHAAAVVAADERFASIVDERTRWLPEVAPYEPGRFFARELPALRAVLAGLDDLDLVVVDGYVDLDAAGRPGLGAHLYAEIRIPVVGVAKTAFQSATHAVAVRRGGAARPLYITAAGLPVERAAALVTAMAGPHRTPDALRRVDALARRHPA</sequence>
<reference evidence="1 2" key="2">
    <citation type="submission" date="2020-03" db="EMBL/GenBank/DDBJ databases">
        <authorList>
            <person name="Ichikawa N."/>
            <person name="Kimura A."/>
            <person name="Kitahashi Y."/>
            <person name="Uohara A."/>
        </authorList>
    </citation>
    <scope>NUCLEOTIDE SEQUENCE [LARGE SCALE GENOMIC DNA]</scope>
    <source>
        <strain evidence="1 2">NBRC 107702</strain>
    </source>
</reference>
<name>A0A6F8XQG1_9ACTN</name>
<organism evidence="1 2">
    <name type="scientific">Phytohabitans flavus</name>
    <dbReference type="NCBI Taxonomy" id="1076124"/>
    <lineage>
        <taxon>Bacteria</taxon>
        <taxon>Bacillati</taxon>
        <taxon>Actinomycetota</taxon>
        <taxon>Actinomycetes</taxon>
        <taxon>Micromonosporales</taxon>
        <taxon>Micromonosporaceae</taxon>
    </lineage>
</organism>
<dbReference type="Proteomes" id="UP000502508">
    <property type="component" value="Chromosome"/>
</dbReference>
<evidence type="ECO:0008006" key="3">
    <source>
        <dbReference type="Google" id="ProtNLM"/>
    </source>
</evidence>
<dbReference type="KEGG" id="pfla:Pflav_023910"/>
<dbReference type="InterPro" id="IPR007581">
    <property type="entry name" value="Endonuclease-V"/>
</dbReference>
<dbReference type="Pfam" id="PF04493">
    <property type="entry name" value="Endonuclease_5"/>
    <property type="match status" value="1"/>
</dbReference>
<proteinExistence type="predicted"/>
<reference evidence="1 2" key="1">
    <citation type="submission" date="2020-03" db="EMBL/GenBank/DDBJ databases">
        <title>Whole genome shotgun sequence of Phytohabitans flavus NBRC 107702.</title>
        <authorList>
            <person name="Komaki H."/>
            <person name="Tamura T."/>
        </authorList>
    </citation>
    <scope>NUCLEOTIDE SEQUENCE [LARGE SCALE GENOMIC DNA]</scope>
    <source>
        <strain evidence="1 2">NBRC 107702</strain>
    </source>
</reference>
<dbReference type="EMBL" id="AP022870">
    <property type="protein sequence ID" value="BCB75981.1"/>
    <property type="molecule type" value="Genomic_DNA"/>
</dbReference>